<reference evidence="4 5" key="1">
    <citation type="submission" date="2018-02" db="EMBL/GenBank/DDBJ databases">
        <title>Draft genome sequencing of Pseudomonas frederiksbergensis 11-D3.</title>
        <authorList>
            <person name="Zheng B.-X."/>
        </authorList>
    </citation>
    <scope>NUCLEOTIDE SEQUENCE [LARGE SCALE GENOMIC DNA]</scope>
    <source>
        <strain evidence="4 5">11-D3</strain>
    </source>
</reference>
<feature type="domain" description="PRTase associated wHTH" evidence="3">
    <location>
        <begin position="347"/>
        <end position="433"/>
    </location>
</feature>
<evidence type="ECO:0000259" key="3">
    <source>
        <dbReference type="Pfam" id="PF24409"/>
    </source>
</evidence>
<name>A0A2S8H5H9_9PSED</name>
<dbReference type="Pfam" id="PF24390">
    <property type="entry name" value="PRTase-CE"/>
    <property type="match status" value="1"/>
</dbReference>
<accession>A0A2S8H5H9</accession>
<feature type="domain" description="PRTase-CE" evidence="2">
    <location>
        <begin position="15"/>
        <end position="296"/>
    </location>
</feature>
<dbReference type="Pfam" id="PF24409">
    <property type="entry name" value="wHTH-PRTase_assc"/>
    <property type="match status" value="1"/>
</dbReference>
<evidence type="ECO:0000313" key="5">
    <source>
        <dbReference type="Proteomes" id="UP000239687"/>
    </source>
</evidence>
<dbReference type="InterPro" id="IPR036390">
    <property type="entry name" value="WH_DNA-bd_sf"/>
</dbReference>
<dbReference type="EMBL" id="PUIN01000023">
    <property type="protein sequence ID" value="PQO96750.1"/>
    <property type="molecule type" value="Genomic_DNA"/>
</dbReference>
<organism evidence="4 5">
    <name type="scientific">Pseudomonas frederiksbergensis</name>
    <dbReference type="NCBI Taxonomy" id="104087"/>
    <lineage>
        <taxon>Bacteria</taxon>
        <taxon>Pseudomonadati</taxon>
        <taxon>Pseudomonadota</taxon>
        <taxon>Gammaproteobacteria</taxon>
        <taxon>Pseudomonadales</taxon>
        <taxon>Pseudomonadaceae</taxon>
        <taxon>Pseudomonas</taxon>
    </lineage>
</organism>
<feature type="region of interest" description="Disordered" evidence="1">
    <location>
        <begin position="412"/>
        <end position="439"/>
    </location>
</feature>
<feature type="region of interest" description="Disordered" evidence="1">
    <location>
        <begin position="80"/>
        <end position="99"/>
    </location>
</feature>
<dbReference type="AlphaFoldDB" id="A0A2S8H5H9"/>
<protein>
    <submittedName>
        <fullName evidence="4">Uncharacterized protein</fullName>
    </submittedName>
</protein>
<evidence type="ECO:0000313" key="4">
    <source>
        <dbReference type="EMBL" id="PQO96750.1"/>
    </source>
</evidence>
<dbReference type="RefSeq" id="WP_105348839.1">
    <property type="nucleotide sequence ID" value="NZ_PUIN01000023.1"/>
</dbReference>
<dbReference type="InterPro" id="IPR036388">
    <property type="entry name" value="WH-like_DNA-bd_sf"/>
</dbReference>
<dbReference type="Proteomes" id="UP000239687">
    <property type="component" value="Unassembled WGS sequence"/>
</dbReference>
<feature type="compositionally biased region" description="Basic and acidic residues" evidence="1">
    <location>
        <begin position="80"/>
        <end position="93"/>
    </location>
</feature>
<dbReference type="InterPro" id="IPR056920">
    <property type="entry name" value="PRTase-CE"/>
</dbReference>
<dbReference type="InterPro" id="IPR057055">
    <property type="entry name" value="wHTH-PRTase_assoc"/>
</dbReference>
<evidence type="ECO:0000256" key="1">
    <source>
        <dbReference type="SAM" id="MobiDB-lite"/>
    </source>
</evidence>
<gene>
    <name evidence="4" type="ORF">C5612_30135</name>
</gene>
<comment type="caution">
    <text evidence="4">The sequence shown here is derived from an EMBL/GenBank/DDBJ whole genome shotgun (WGS) entry which is preliminary data.</text>
</comment>
<evidence type="ECO:0000259" key="2">
    <source>
        <dbReference type="Pfam" id="PF24390"/>
    </source>
</evidence>
<dbReference type="SUPFAM" id="SSF46785">
    <property type="entry name" value="Winged helix' DNA-binding domain"/>
    <property type="match status" value="1"/>
</dbReference>
<sequence>MSDHHSVIISEQGQKWLDQFSMGDRPLAEELLGAFLLVSRDDFNDHLRALILERAEKVGGVIALYAERELRHRLGVPHKLFKEPSRKPPRRAEGSAGPAAVKATKAYDPSVGSEGIVARLITDLCREFPRRFISHPGPEQIRRKKVRAFWVVTDIVGSGQRAYRYLQAAWLVRSVRSWWSGRFLKFAVVAYASTEMGERYVRSHRCRPDVIHVMPCPTIDTALSKIKAGKIKRLCETYDPTVGDPDIAPWSWGSASLGYGGAGTLLVFAHGAPNNVPLMFHKASKRKDSQWVPLFPSRVTAGIDSSSFGVSMTSGKIQQRLESIGHAALARSAAVVKSNIPTGEVFLLLGALSRPPRLNDSVLSRRTGLPTHTVARLCRLMASYKWIDSQRRLTDAGVGQLRHARRKVDEQMQERLQRVGQTQQTPYYPKSLRQPISEV</sequence>
<proteinExistence type="predicted"/>
<dbReference type="Gene3D" id="1.10.10.10">
    <property type="entry name" value="Winged helix-like DNA-binding domain superfamily/Winged helix DNA-binding domain"/>
    <property type="match status" value="1"/>
</dbReference>